<reference evidence="1" key="1">
    <citation type="submission" date="2022-12" db="EMBL/GenBank/DDBJ databases">
        <authorList>
            <person name="Wang J."/>
        </authorList>
    </citation>
    <scope>NUCLEOTIDE SEQUENCE</scope>
    <source>
        <strain evidence="1">HY-45-18</strain>
    </source>
</reference>
<dbReference type="InterPro" id="IPR032585">
    <property type="entry name" value="DUF4912"/>
</dbReference>
<evidence type="ECO:0000313" key="2">
    <source>
        <dbReference type="Proteomes" id="UP001078443"/>
    </source>
</evidence>
<keyword evidence="2" id="KW-1185">Reference proteome</keyword>
<name>A0ABT4CV30_9CLOT</name>
<dbReference type="Proteomes" id="UP001078443">
    <property type="component" value="Unassembled WGS sequence"/>
</dbReference>
<accession>A0ABT4CV30</accession>
<evidence type="ECO:0000313" key="1">
    <source>
        <dbReference type="EMBL" id="MCY6482835.1"/>
    </source>
</evidence>
<sequence length="128" mass="14957">MSTSKNSSIVLMVQNAYRVFCYYDISPLTIKRFEDFYGEGAWENSKPVLKVFEICEGKEKERQTIFLDIFADNWYIDMEKDNMKVFIKLGRILSDYKFVSIAESNVVTTPRSGQVSKDDVHYIEILQV</sequence>
<organism evidence="1 2">
    <name type="scientific">Clostridium aestuarii</name>
    <dbReference type="NCBI Taxonomy" id="338193"/>
    <lineage>
        <taxon>Bacteria</taxon>
        <taxon>Bacillati</taxon>
        <taxon>Bacillota</taxon>
        <taxon>Clostridia</taxon>
        <taxon>Eubacteriales</taxon>
        <taxon>Clostridiaceae</taxon>
        <taxon>Clostridium</taxon>
    </lineage>
</organism>
<comment type="caution">
    <text evidence="1">The sequence shown here is derived from an EMBL/GenBank/DDBJ whole genome shotgun (WGS) entry which is preliminary data.</text>
</comment>
<protein>
    <submittedName>
        <fullName evidence="1">DUF4912 domain-containing protein</fullName>
    </submittedName>
</protein>
<proteinExistence type="predicted"/>
<dbReference type="Pfam" id="PF16258">
    <property type="entry name" value="DUF4912"/>
    <property type="match status" value="1"/>
</dbReference>
<dbReference type="RefSeq" id="WP_268039104.1">
    <property type="nucleotide sequence ID" value="NZ_JAPQER010000001.1"/>
</dbReference>
<gene>
    <name evidence="1" type="ORF">OW763_00515</name>
</gene>
<dbReference type="EMBL" id="JAPQER010000001">
    <property type="protein sequence ID" value="MCY6482835.1"/>
    <property type="molecule type" value="Genomic_DNA"/>
</dbReference>